<proteinExistence type="predicted"/>
<evidence type="ECO:0000259" key="1">
    <source>
        <dbReference type="Pfam" id="PF24032"/>
    </source>
</evidence>
<reference evidence="2 3" key="1">
    <citation type="submission" date="2023-07" db="EMBL/GenBank/DDBJ databases">
        <title>Genomic Encyclopedia of Type Strains, Phase IV (KMG-IV): sequencing the most valuable type-strain genomes for metagenomic binning, comparative biology and taxonomic classification.</title>
        <authorList>
            <person name="Goeker M."/>
        </authorList>
    </citation>
    <scope>NUCLEOTIDE SEQUENCE [LARGE SCALE GENOMIC DNA]</scope>
    <source>
        <strain evidence="2 3">DSM 23837</strain>
    </source>
</reference>
<protein>
    <recommendedName>
        <fullName evidence="1">YqbQ/XkdQ domain-containing protein</fullName>
    </recommendedName>
</protein>
<organism evidence="2 3">
    <name type="scientific">Bacillus chungangensis</name>
    <dbReference type="NCBI Taxonomy" id="587633"/>
    <lineage>
        <taxon>Bacteria</taxon>
        <taxon>Bacillati</taxon>
        <taxon>Bacillota</taxon>
        <taxon>Bacilli</taxon>
        <taxon>Bacillales</taxon>
        <taxon>Bacillaceae</taxon>
        <taxon>Bacillus</taxon>
    </lineage>
</organism>
<sequence>MAIDLSKVAYRLTLVPPDGRQITVDHLILSASLETLPQELAARLNVQLKNVKLKDGWIHQHVYLAKRLILQATDGSGWKEVFRGAVYRWKTNASDHTIEITAYDPLFPLQQSKEHWYFGSGETGASSIKKIAEKAGVPVGRIDGPTVKLAKKPYSNGSLGDIIADRLEESEKKGAGRFLVRSTQGSLEVVKEGSNETIYVLDDHFVEDSADEHSIENLVTRVKIYGNEGNEGRALLKAVKDGNTKFGIIQEVLYSDSYESVSEAQKAADEMLKEKGKPKIERSLNGPDIPWIRRGDKVEVKTGTIGGRYIVEGISRDISSLRMSLNLRGD</sequence>
<dbReference type="EMBL" id="JAUSTT010000005">
    <property type="protein sequence ID" value="MDQ0175228.1"/>
    <property type="molecule type" value="Genomic_DNA"/>
</dbReference>
<dbReference type="InterPro" id="IPR056937">
    <property type="entry name" value="YqbQ/XkdQ"/>
</dbReference>
<dbReference type="Proteomes" id="UP001223586">
    <property type="component" value="Unassembled WGS sequence"/>
</dbReference>
<accession>A0ABT9WPM1</accession>
<name>A0ABT9WPM1_9BACI</name>
<keyword evidence="3" id="KW-1185">Reference proteome</keyword>
<dbReference type="Pfam" id="PF24032">
    <property type="entry name" value="YQBQ"/>
    <property type="match status" value="1"/>
</dbReference>
<evidence type="ECO:0000313" key="2">
    <source>
        <dbReference type="EMBL" id="MDQ0175228.1"/>
    </source>
</evidence>
<dbReference type="RefSeq" id="WP_307227370.1">
    <property type="nucleotide sequence ID" value="NZ_JAUSTT010000005.1"/>
</dbReference>
<feature type="domain" description="YqbQ/XkdQ" evidence="1">
    <location>
        <begin position="79"/>
        <end position="327"/>
    </location>
</feature>
<comment type="caution">
    <text evidence="2">The sequence shown here is derived from an EMBL/GenBank/DDBJ whole genome shotgun (WGS) entry which is preliminary data.</text>
</comment>
<evidence type="ECO:0000313" key="3">
    <source>
        <dbReference type="Proteomes" id="UP001223586"/>
    </source>
</evidence>
<gene>
    <name evidence="2" type="ORF">J2S08_001062</name>
</gene>